<comment type="subcellular location">
    <subcellularLocation>
        <location evidence="1">Cytoplasm</location>
    </subcellularLocation>
</comment>
<keyword evidence="5" id="KW-0184">Conjugation</keyword>
<dbReference type="Proteomes" id="UP000045840">
    <property type="component" value="Unassembled WGS sequence"/>
</dbReference>
<protein>
    <recommendedName>
        <fullName evidence="3">Relaxosome protein TraY</fullName>
    </recommendedName>
</protein>
<organism evidence="7 8">
    <name type="scientific">Yersinia pekkanenii</name>
    <dbReference type="NCBI Taxonomy" id="1288385"/>
    <lineage>
        <taxon>Bacteria</taxon>
        <taxon>Pseudomonadati</taxon>
        <taxon>Pseudomonadota</taxon>
        <taxon>Gammaproteobacteria</taxon>
        <taxon>Enterobacterales</taxon>
        <taxon>Yersiniaceae</taxon>
        <taxon>Yersinia</taxon>
    </lineage>
</organism>
<gene>
    <name evidence="7" type="ORF">ERS008529_03895</name>
</gene>
<dbReference type="InterPro" id="IPR008876">
    <property type="entry name" value="TraY"/>
</dbReference>
<evidence type="ECO:0000256" key="2">
    <source>
        <dbReference type="ARBA" id="ARBA00007183"/>
    </source>
</evidence>
<evidence type="ECO:0000256" key="5">
    <source>
        <dbReference type="ARBA" id="ARBA00022971"/>
    </source>
</evidence>
<comment type="similarity">
    <text evidence="2">Belongs to the TraY family.</text>
</comment>
<dbReference type="GO" id="GO:0003677">
    <property type="term" value="F:DNA binding"/>
    <property type="evidence" value="ECO:0007669"/>
    <property type="project" value="UniProtKB-KW"/>
</dbReference>
<keyword evidence="4" id="KW-0963">Cytoplasm</keyword>
<keyword evidence="6" id="KW-0238">DNA-binding</keyword>
<accession>A0A0T9R1L7</accession>
<sequence length="68" mass="7779">MDAKNKKYKPISIYIVISAESNKCLTESALKAGRSKRIEAMLRLNHSLKNDSYVDGDYWEIITDKDAK</sequence>
<dbReference type="Pfam" id="PF05509">
    <property type="entry name" value="TraY"/>
    <property type="match status" value="1"/>
</dbReference>
<evidence type="ECO:0000256" key="3">
    <source>
        <dbReference type="ARBA" id="ARBA00020541"/>
    </source>
</evidence>
<reference evidence="8" key="1">
    <citation type="submission" date="2015-03" db="EMBL/GenBank/DDBJ databases">
        <authorList>
            <consortium name="Pathogen Informatics"/>
        </authorList>
    </citation>
    <scope>NUCLEOTIDE SEQUENCE [LARGE SCALE GENOMIC DNA]</scope>
    <source>
        <strain evidence="8">A125KOH2</strain>
    </source>
</reference>
<dbReference type="EMBL" id="CQAZ01000046">
    <property type="protein sequence ID" value="CNI39660.1"/>
    <property type="molecule type" value="Genomic_DNA"/>
</dbReference>
<dbReference type="AlphaFoldDB" id="A0A0T9R1L7"/>
<proteinExistence type="inferred from homology"/>
<evidence type="ECO:0000256" key="6">
    <source>
        <dbReference type="ARBA" id="ARBA00023125"/>
    </source>
</evidence>
<evidence type="ECO:0000256" key="4">
    <source>
        <dbReference type="ARBA" id="ARBA00022490"/>
    </source>
</evidence>
<evidence type="ECO:0000313" key="8">
    <source>
        <dbReference type="Proteomes" id="UP000045840"/>
    </source>
</evidence>
<dbReference type="GO" id="GO:0005737">
    <property type="term" value="C:cytoplasm"/>
    <property type="evidence" value="ECO:0007669"/>
    <property type="project" value="UniProtKB-SubCell"/>
</dbReference>
<name>A0A0T9R1L7_9GAMM</name>
<dbReference type="RefSeq" id="WP_049614759.1">
    <property type="nucleotide sequence ID" value="NZ_CQAZ01000046.1"/>
</dbReference>
<evidence type="ECO:0000313" key="7">
    <source>
        <dbReference type="EMBL" id="CNI39660.1"/>
    </source>
</evidence>
<evidence type="ECO:0000256" key="1">
    <source>
        <dbReference type="ARBA" id="ARBA00004496"/>
    </source>
</evidence>